<keyword evidence="2" id="KW-1185">Reference proteome</keyword>
<dbReference type="RefSeq" id="WP_002639285.1">
    <property type="nucleotide sequence ID" value="NZ_CP012109.1"/>
</dbReference>
<evidence type="ECO:0000313" key="1">
    <source>
        <dbReference type="EMBL" id="AKQ68417.1"/>
    </source>
</evidence>
<dbReference type="PROSITE" id="PS51257">
    <property type="entry name" value="PROKAR_LIPOPROTEIN"/>
    <property type="match status" value="1"/>
</dbReference>
<protein>
    <submittedName>
        <fullName evidence="1">Putative lipoprotein</fullName>
    </submittedName>
</protein>
<dbReference type="AlphaFoldDB" id="A0A0H4XJI7"/>
<evidence type="ECO:0000313" key="2">
    <source>
        <dbReference type="Proteomes" id="UP000009026"/>
    </source>
</evidence>
<sequence>MRRLVSALLSTSMLIGCGPAESETPSPSLEQQQAPLTTSDVDVAPECQGILTFLNTASAATLGSYVPNNVVNNLVAARSASAFTTMAQVASVSTVGATRLTQLEGGARAQGFITSSCLGILDEVALSVDDGAALVTLVNTVGASSLHAILPNAWTGAYNLLNTRPFTSAQAISATSGIGSASLRSLRNAANMGYALSELFAVVNAQPESNWTSRLSQNFSAESILGGAHGSSGVLTGGTCFGIDPSLYPTTGTWTTRSHLATGAEVVNQVRSTVGYAERNGTISPNVVTAGIAELQANTANRTFKGCDVYYRKGPWAGIVINFYIDTASDYRVLSVQHWVE</sequence>
<proteinExistence type="predicted"/>
<reference evidence="1 2" key="1">
    <citation type="journal article" date="2016" name="PLoS ONE">
        <title>Complete Genome Sequence and Comparative Genomics of a Novel Myxobacterium Myxococcus hansupus.</title>
        <authorList>
            <person name="Sharma G."/>
            <person name="Narwani T."/>
            <person name="Subramanian S."/>
        </authorList>
    </citation>
    <scope>NUCLEOTIDE SEQUENCE [LARGE SCALE GENOMIC DNA]</scope>
    <source>
        <strain evidence="2">mixupus</strain>
    </source>
</reference>
<name>A0A0H4XJI7_9BACT</name>
<dbReference type="KEGG" id="mym:A176_005329"/>
<dbReference type="STRING" id="1297742.A176_005329"/>
<keyword evidence="1" id="KW-0449">Lipoprotein</keyword>
<dbReference type="EMBL" id="CP012109">
    <property type="protein sequence ID" value="AKQ68417.1"/>
    <property type="molecule type" value="Genomic_DNA"/>
</dbReference>
<accession>A0A0H4XJI7</accession>
<gene>
    <name evidence="1" type="ORF">A176_005329</name>
</gene>
<dbReference type="Proteomes" id="UP000009026">
    <property type="component" value="Chromosome"/>
</dbReference>
<dbReference type="PATRIC" id="fig|1297742.4.peg.5415"/>
<organism evidence="1 2">
    <name type="scientific">Pseudomyxococcus hansupus</name>
    <dbReference type="NCBI Taxonomy" id="1297742"/>
    <lineage>
        <taxon>Bacteria</taxon>
        <taxon>Pseudomonadati</taxon>
        <taxon>Myxococcota</taxon>
        <taxon>Myxococcia</taxon>
        <taxon>Myxococcales</taxon>
        <taxon>Cystobacterineae</taxon>
        <taxon>Myxococcaceae</taxon>
        <taxon>Pseudomyxococcus</taxon>
    </lineage>
</organism>
<dbReference type="eggNOG" id="COG1555">
    <property type="taxonomic scope" value="Bacteria"/>
</dbReference>